<dbReference type="InterPro" id="IPR004107">
    <property type="entry name" value="Integrase_SAM-like_N"/>
</dbReference>
<dbReference type="PROSITE" id="PS51898">
    <property type="entry name" value="TYR_RECOMBINASE"/>
    <property type="match status" value="1"/>
</dbReference>
<keyword evidence="4" id="KW-0233">DNA recombination</keyword>
<dbReference type="PROSITE" id="PS51900">
    <property type="entry name" value="CB"/>
    <property type="match status" value="1"/>
</dbReference>
<dbReference type="SUPFAM" id="SSF56349">
    <property type="entry name" value="DNA breaking-rejoining enzymes"/>
    <property type="match status" value="1"/>
</dbReference>
<keyword evidence="2" id="KW-0229">DNA integration</keyword>
<feature type="domain" description="Tyr recombinase" evidence="6">
    <location>
        <begin position="115"/>
        <end position="300"/>
    </location>
</feature>
<comment type="similarity">
    <text evidence="1">Belongs to the 'phage' integrase family.</text>
</comment>
<dbReference type="Proteomes" id="UP001144471">
    <property type="component" value="Unassembled WGS sequence"/>
</dbReference>
<dbReference type="GO" id="GO:0003677">
    <property type="term" value="F:DNA binding"/>
    <property type="evidence" value="ECO:0007669"/>
    <property type="project" value="UniProtKB-UniRule"/>
</dbReference>
<dbReference type="InterPro" id="IPR050090">
    <property type="entry name" value="Tyrosine_recombinase_XerCD"/>
</dbReference>
<dbReference type="InterPro" id="IPR002104">
    <property type="entry name" value="Integrase_catalytic"/>
</dbReference>
<evidence type="ECO:0000256" key="1">
    <source>
        <dbReference type="ARBA" id="ARBA00008857"/>
    </source>
</evidence>
<dbReference type="CDD" id="cd01189">
    <property type="entry name" value="INT_ICEBs1_C_like"/>
    <property type="match status" value="1"/>
</dbReference>
<dbReference type="InterPro" id="IPR011010">
    <property type="entry name" value="DNA_brk_join_enz"/>
</dbReference>
<dbReference type="Pfam" id="PF14659">
    <property type="entry name" value="Phage_int_SAM_3"/>
    <property type="match status" value="1"/>
</dbReference>
<reference evidence="8" key="1">
    <citation type="submission" date="2022-12" db="EMBL/GenBank/DDBJ databases">
        <title>Reference genome sequencing for broad-spectrum identification of bacterial and archaeal isolates by mass spectrometry.</title>
        <authorList>
            <person name="Sekiguchi Y."/>
            <person name="Tourlousse D.M."/>
        </authorList>
    </citation>
    <scope>NUCLEOTIDE SEQUENCE</scope>
    <source>
        <strain evidence="8">10succ1</strain>
    </source>
</reference>
<keyword evidence="9" id="KW-1185">Reference proteome</keyword>
<gene>
    <name evidence="8" type="ORF">PM10SUCC1_28400</name>
</gene>
<evidence type="ECO:0000313" key="9">
    <source>
        <dbReference type="Proteomes" id="UP001144471"/>
    </source>
</evidence>
<dbReference type="AlphaFoldDB" id="A0A9W6GP19"/>
<evidence type="ECO:0000256" key="2">
    <source>
        <dbReference type="ARBA" id="ARBA00022908"/>
    </source>
</evidence>
<dbReference type="InterPro" id="IPR044068">
    <property type="entry name" value="CB"/>
</dbReference>
<evidence type="ECO:0000256" key="3">
    <source>
        <dbReference type="ARBA" id="ARBA00023125"/>
    </source>
</evidence>
<accession>A0A9W6GP19</accession>
<dbReference type="PANTHER" id="PTHR30349">
    <property type="entry name" value="PHAGE INTEGRASE-RELATED"/>
    <property type="match status" value="1"/>
</dbReference>
<sequence>MKVNTLYDLYLKDISLRIKPKTLETKKYIFSTKILPFFGEIKLTDITPLKIRNFQNELMSQTNPRTGSCYTLAYLQKINAQLKSLINYAVRYYGLNSNPFTKVESLRQHVKEQKKEIKIWSVEEFNRFIQVIKHKPISYTGFNLLFWTGMRVGELLALTREDMDLQNRKIHIRRNYSKLVGGEEVIGTTKTQSSERTILIDDHLAVILKRYIGMLYKIKEKERLFSITQHLFRNDITRYHEKAGVKKIRVHDLRHSHASFLINKDVNPLIISKRLGHAKVDITLNTYAHLYPSKEEKIIDIINESNKV</sequence>
<dbReference type="Gene3D" id="1.10.443.10">
    <property type="entry name" value="Intergrase catalytic core"/>
    <property type="match status" value="1"/>
</dbReference>
<evidence type="ECO:0000313" key="8">
    <source>
        <dbReference type="EMBL" id="GLI57326.1"/>
    </source>
</evidence>
<dbReference type="Gene3D" id="1.10.150.130">
    <property type="match status" value="1"/>
</dbReference>
<protein>
    <submittedName>
        <fullName evidence="8">Phage integrase</fullName>
    </submittedName>
</protein>
<dbReference type="PANTHER" id="PTHR30349:SF64">
    <property type="entry name" value="PROPHAGE INTEGRASE INTD-RELATED"/>
    <property type="match status" value="1"/>
</dbReference>
<dbReference type="Pfam" id="PF00589">
    <property type="entry name" value="Phage_integrase"/>
    <property type="match status" value="1"/>
</dbReference>
<dbReference type="InterPro" id="IPR013762">
    <property type="entry name" value="Integrase-like_cat_sf"/>
</dbReference>
<comment type="caution">
    <text evidence="8">The sequence shown here is derived from an EMBL/GenBank/DDBJ whole genome shotgun (WGS) entry which is preliminary data.</text>
</comment>
<dbReference type="GO" id="GO:0015074">
    <property type="term" value="P:DNA integration"/>
    <property type="evidence" value="ECO:0007669"/>
    <property type="project" value="UniProtKB-KW"/>
</dbReference>
<name>A0A9W6GP19_9FUSO</name>
<keyword evidence="3 5" id="KW-0238">DNA-binding</keyword>
<dbReference type="GO" id="GO:0006310">
    <property type="term" value="P:DNA recombination"/>
    <property type="evidence" value="ECO:0007669"/>
    <property type="project" value="UniProtKB-KW"/>
</dbReference>
<dbReference type="InterPro" id="IPR010998">
    <property type="entry name" value="Integrase_recombinase_N"/>
</dbReference>
<evidence type="ECO:0000256" key="5">
    <source>
        <dbReference type="PROSITE-ProRule" id="PRU01248"/>
    </source>
</evidence>
<organism evidence="8 9">
    <name type="scientific">Propionigenium maris DSM 9537</name>
    <dbReference type="NCBI Taxonomy" id="1123000"/>
    <lineage>
        <taxon>Bacteria</taxon>
        <taxon>Fusobacteriati</taxon>
        <taxon>Fusobacteriota</taxon>
        <taxon>Fusobacteriia</taxon>
        <taxon>Fusobacteriales</taxon>
        <taxon>Fusobacteriaceae</taxon>
        <taxon>Propionigenium</taxon>
    </lineage>
</organism>
<proteinExistence type="inferred from homology"/>
<evidence type="ECO:0000259" key="6">
    <source>
        <dbReference type="PROSITE" id="PS51898"/>
    </source>
</evidence>
<feature type="domain" description="Core-binding (CB)" evidence="7">
    <location>
        <begin position="1"/>
        <end position="90"/>
    </location>
</feature>
<dbReference type="EMBL" id="BSDY01000016">
    <property type="protein sequence ID" value="GLI57326.1"/>
    <property type="molecule type" value="Genomic_DNA"/>
</dbReference>
<evidence type="ECO:0000256" key="4">
    <source>
        <dbReference type="ARBA" id="ARBA00023172"/>
    </source>
</evidence>
<evidence type="ECO:0000259" key="7">
    <source>
        <dbReference type="PROSITE" id="PS51900"/>
    </source>
</evidence>